<evidence type="ECO:0000256" key="1">
    <source>
        <dbReference type="SAM" id="Coils"/>
    </source>
</evidence>
<feature type="domain" description="Recombinase" evidence="4">
    <location>
        <begin position="154"/>
        <end position="259"/>
    </location>
</feature>
<dbReference type="Gene3D" id="3.40.50.1390">
    <property type="entry name" value="Resolvase, N-terminal catalytic domain"/>
    <property type="match status" value="1"/>
</dbReference>
<dbReference type="PANTHER" id="PTHR30461:SF23">
    <property type="entry name" value="DNA RECOMBINASE-RELATED"/>
    <property type="match status" value="1"/>
</dbReference>
<accession>A0A291TB09</accession>
<dbReference type="EMBL" id="CP023819">
    <property type="protein sequence ID" value="ATL90288.1"/>
    <property type="molecule type" value="Genomic_DNA"/>
</dbReference>
<dbReference type="CDD" id="cd00338">
    <property type="entry name" value="Ser_Recombinase"/>
    <property type="match status" value="1"/>
</dbReference>
<dbReference type="RefSeq" id="WP_098924080.1">
    <property type="nucleotide sequence ID" value="NZ_CP023819.1"/>
</dbReference>
<keyword evidence="2" id="KW-0812">Transmembrane</keyword>
<evidence type="ECO:0000259" key="3">
    <source>
        <dbReference type="PROSITE" id="PS51736"/>
    </source>
</evidence>
<evidence type="ECO:0000313" key="6">
    <source>
        <dbReference type="Proteomes" id="UP000223709"/>
    </source>
</evidence>
<dbReference type="Pfam" id="PF07508">
    <property type="entry name" value="Recombinase"/>
    <property type="match status" value="1"/>
</dbReference>
<keyword evidence="1" id="KW-0175">Coiled coil</keyword>
<dbReference type="PANTHER" id="PTHR30461">
    <property type="entry name" value="DNA-INVERTASE FROM LAMBDOID PROPHAGE"/>
    <property type="match status" value="1"/>
</dbReference>
<sequence length="565" mass="64507">MTAVIYARYSSDNQREESIEGQIRECTAYAEKNGITIVKHYIDRAISAKTDNRPEFQQMIKDSDKKLFDIVLVWKLDRFARNRYDSARYKTQLKKNGVKLMSATEIISEGPEGIILESVLEGYAEYYSADLSEKVVRGMTENALKGIYNGGTIPFGYMIDETRHYQPDPLLAPYVEQTFQKYADGATMTDLRDWLKAHNIKNSMGGEMSYNTIQRMLSNRRYIGELRLRDVVQPNAIPALVSEDLFNKVQEKLAKNKKAPARHKAEESYLLTTKLYCGKCGALMFGESGVSHTGKMYTYYKCAAAKKKKTCDKKAVRKQWLEDLVVSETMKLVEDDASMNAIIAKVMELQNQESTDLPIYEKQLKETEVGITNMLNAIQMGILTSSTKERLEALEEQRKELQARIAEERLAKPKMKEEFVRFWLLRFRKLDMTQPEQRQTLVDTFINAIYLYDDKVLITFNYKEGTETVAFGEAVKAEKSSDMSARGAPDFERQILRFGVLFCYVTPKNRGLHGFCTVGVFIGILCMGWNCFEMHGKFCIRSAEPDGAAPLLRGLHSSEVPVEQS</sequence>
<protein>
    <submittedName>
        <fullName evidence="5">Recombinase</fullName>
    </submittedName>
</protein>
<reference evidence="5 6" key="1">
    <citation type="submission" date="2017-10" db="EMBL/GenBank/DDBJ databases">
        <title>Complete Genome Sequence of Faecalibacterium prausnitzii isolated from the gut of healthy adult Indian.</title>
        <authorList>
            <person name="Bag S."/>
            <person name="Ghosh T.S."/>
            <person name="Das B."/>
        </authorList>
    </citation>
    <scope>NUCLEOTIDE SEQUENCE [LARGE SCALE GENOMIC DNA]</scope>
    <source>
        <strain evidence="5 6">Indica</strain>
    </source>
</reference>
<dbReference type="Proteomes" id="UP000223709">
    <property type="component" value="Chromosome"/>
</dbReference>
<dbReference type="InterPro" id="IPR050639">
    <property type="entry name" value="SSR_resolvase"/>
</dbReference>
<keyword evidence="2" id="KW-0472">Membrane</keyword>
<evidence type="ECO:0000256" key="2">
    <source>
        <dbReference type="SAM" id="Phobius"/>
    </source>
</evidence>
<dbReference type="PROSITE" id="PS51736">
    <property type="entry name" value="RECOMBINASES_3"/>
    <property type="match status" value="1"/>
</dbReference>
<organism evidence="5 6">
    <name type="scientific">Faecalibacterium prausnitzii</name>
    <dbReference type="NCBI Taxonomy" id="853"/>
    <lineage>
        <taxon>Bacteria</taxon>
        <taxon>Bacillati</taxon>
        <taxon>Bacillota</taxon>
        <taxon>Clostridia</taxon>
        <taxon>Eubacteriales</taxon>
        <taxon>Oscillospiraceae</taxon>
        <taxon>Faecalibacterium</taxon>
    </lineage>
</organism>
<evidence type="ECO:0000313" key="5">
    <source>
        <dbReference type="EMBL" id="ATL90288.1"/>
    </source>
</evidence>
<dbReference type="AlphaFoldDB" id="A0A291TB09"/>
<feature type="domain" description="Resolvase/invertase-type recombinase catalytic" evidence="3">
    <location>
        <begin position="2"/>
        <end position="146"/>
    </location>
</feature>
<dbReference type="InterPro" id="IPR011109">
    <property type="entry name" value="DNA_bind_recombinase_dom"/>
</dbReference>
<proteinExistence type="predicted"/>
<dbReference type="SUPFAM" id="SSF53041">
    <property type="entry name" value="Resolvase-like"/>
    <property type="match status" value="1"/>
</dbReference>
<dbReference type="Pfam" id="PF13408">
    <property type="entry name" value="Zn_ribbon_recom"/>
    <property type="match status" value="1"/>
</dbReference>
<gene>
    <name evidence="5" type="ORF">CRH10_08270</name>
</gene>
<name>A0A291TB09_9FIRM</name>
<dbReference type="InterPro" id="IPR006119">
    <property type="entry name" value="Resolv_N"/>
</dbReference>
<feature type="transmembrane region" description="Helical" evidence="2">
    <location>
        <begin position="512"/>
        <end position="532"/>
    </location>
</feature>
<dbReference type="Pfam" id="PF00239">
    <property type="entry name" value="Resolvase"/>
    <property type="match status" value="1"/>
</dbReference>
<keyword evidence="2" id="KW-1133">Transmembrane helix</keyword>
<dbReference type="GO" id="GO:0003677">
    <property type="term" value="F:DNA binding"/>
    <property type="evidence" value="ECO:0007669"/>
    <property type="project" value="InterPro"/>
</dbReference>
<dbReference type="GO" id="GO:0000150">
    <property type="term" value="F:DNA strand exchange activity"/>
    <property type="evidence" value="ECO:0007669"/>
    <property type="project" value="InterPro"/>
</dbReference>
<dbReference type="InterPro" id="IPR036162">
    <property type="entry name" value="Resolvase-like_N_sf"/>
</dbReference>
<feature type="coiled-coil region" evidence="1">
    <location>
        <begin position="384"/>
        <end position="418"/>
    </location>
</feature>
<dbReference type="Gene3D" id="3.90.1750.20">
    <property type="entry name" value="Putative Large Serine Recombinase, Chain B, Domain 2"/>
    <property type="match status" value="1"/>
</dbReference>
<dbReference type="InterPro" id="IPR025827">
    <property type="entry name" value="Zn_ribbon_recom_dom"/>
</dbReference>
<evidence type="ECO:0000259" key="4">
    <source>
        <dbReference type="PROSITE" id="PS51737"/>
    </source>
</evidence>
<dbReference type="SMART" id="SM00857">
    <property type="entry name" value="Resolvase"/>
    <property type="match status" value="1"/>
</dbReference>
<dbReference type="InterPro" id="IPR038109">
    <property type="entry name" value="DNA_bind_recomb_sf"/>
</dbReference>
<dbReference type="PROSITE" id="PS51737">
    <property type="entry name" value="RECOMBINASE_DNA_BIND"/>
    <property type="match status" value="1"/>
</dbReference>